<evidence type="ECO:0000313" key="3">
    <source>
        <dbReference type="Proteomes" id="UP001430953"/>
    </source>
</evidence>
<dbReference type="Proteomes" id="UP001430953">
    <property type="component" value="Unassembled WGS sequence"/>
</dbReference>
<evidence type="ECO:0000313" key="2">
    <source>
        <dbReference type="EMBL" id="KAL0123972.1"/>
    </source>
</evidence>
<dbReference type="EMBL" id="JADYXP020000005">
    <property type="protein sequence ID" value="KAL0123972.1"/>
    <property type="molecule type" value="Genomic_DNA"/>
</dbReference>
<protein>
    <submittedName>
        <fullName evidence="2">Uncharacterized protein</fullName>
    </submittedName>
</protein>
<sequence>MDVRCRSRDFTLSFYPLTRCALILIKFLGLEDYKVPLLSRDQGYDETRVIIRDSRNNTYRCDGWKSTWRRTTDAEKVRDAYTPPPFIFRGGATGNCVTARILSASFRGPISSAAGTRWTRRDAIGIKNGFGSRLSSFPRRATRASLPSFAGLEMRNAEGEARPPPFDERKT</sequence>
<dbReference type="AlphaFoldDB" id="A0AAW2GCB4"/>
<reference evidence="2 3" key="1">
    <citation type="submission" date="2023-03" db="EMBL/GenBank/DDBJ databases">
        <title>High recombination rates correlate with genetic variation in Cardiocondyla obscurior ants.</title>
        <authorList>
            <person name="Errbii M."/>
        </authorList>
    </citation>
    <scope>NUCLEOTIDE SEQUENCE [LARGE SCALE GENOMIC DNA]</scope>
    <source>
        <strain evidence="2">Alpha-2009</strain>
        <tissue evidence="2">Whole body</tissue>
    </source>
</reference>
<feature type="compositionally biased region" description="Basic and acidic residues" evidence="1">
    <location>
        <begin position="155"/>
        <end position="171"/>
    </location>
</feature>
<comment type="caution">
    <text evidence="2">The sequence shown here is derived from an EMBL/GenBank/DDBJ whole genome shotgun (WGS) entry which is preliminary data.</text>
</comment>
<feature type="region of interest" description="Disordered" evidence="1">
    <location>
        <begin position="151"/>
        <end position="171"/>
    </location>
</feature>
<proteinExistence type="predicted"/>
<gene>
    <name evidence="2" type="ORF">PUN28_006055</name>
</gene>
<name>A0AAW2GCB4_9HYME</name>
<evidence type="ECO:0000256" key="1">
    <source>
        <dbReference type="SAM" id="MobiDB-lite"/>
    </source>
</evidence>
<organism evidence="2 3">
    <name type="scientific">Cardiocondyla obscurior</name>
    <dbReference type="NCBI Taxonomy" id="286306"/>
    <lineage>
        <taxon>Eukaryota</taxon>
        <taxon>Metazoa</taxon>
        <taxon>Ecdysozoa</taxon>
        <taxon>Arthropoda</taxon>
        <taxon>Hexapoda</taxon>
        <taxon>Insecta</taxon>
        <taxon>Pterygota</taxon>
        <taxon>Neoptera</taxon>
        <taxon>Endopterygota</taxon>
        <taxon>Hymenoptera</taxon>
        <taxon>Apocrita</taxon>
        <taxon>Aculeata</taxon>
        <taxon>Formicoidea</taxon>
        <taxon>Formicidae</taxon>
        <taxon>Myrmicinae</taxon>
        <taxon>Cardiocondyla</taxon>
    </lineage>
</organism>
<keyword evidence="3" id="KW-1185">Reference proteome</keyword>
<accession>A0AAW2GCB4</accession>